<dbReference type="Proteomes" id="UP000886501">
    <property type="component" value="Unassembled WGS sequence"/>
</dbReference>
<evidence type="ECO:0000313" key="2">
    <source>
        <dbReference type="Proteomes" id="UP000886501"/>
    </source>
</evidence>
<gene>
    <name evidence="1" type="ORF">BDM02DRAFT_3181944</name>
</gene>
<keyword evidence="2" id="KW-1185">Reference proteome</keyword>
<name>A0ACB6ZWS2_THEGA</name>
<dbReference type="EMBL" id="MU117961">
    <property type="protein sequence ID" value="KAF9654096.1"/>
    <property type="molecule type" value="Genomic_DNA"/>
</dbReference>
<reference evidence="1" key="2">
    <citation type="journal article" date="2020" name="Nat. Commun.">
        <title>Large-scale genome sequencing of mycorrhizal fungi provides insights into the early evolution of symbiotic traits.</title>
        <authorList>
            <person name="Miyauchi S."/>
            <person name="Kiss E."/>
            <person name="Kuo A."/>
            <person name="Drula E."/>
            <person name="Kohler A."/>
            <person name="Sanchez-Garcia M."/>
            <person name="Morin E."/>
            <person name="Andreopoulos B."/>
            <person name="Barry K.W."/>
            <person name="Bonito G."/>
            <person name="Buee M."/>
            <person name="Carver A."/>
            <person name="Chen C."/>
            <person name="Cichocki N."/>
            <person name="Clum A."/>
            <person name="Culley D."/>
            <person name="Crous P.W."/>
            <person name="Fauchery L."/>
            <person name="Girlanda M."/>
            <person name="Hayes R.D."/>
            <person name="Keri Z."/>
            <person name="LaButti K."/>
            <person name="Lipzen A."/>
            <person name="Lombard V."/>
            <person name="Magnuson J."/>
            <person name="Maillard F."/>
            <person name="Murat C."/>
            <person name="Nolan M."/>
            <person name="Ohm R.A."/>
            <person name="Pangilinan J."/>
            <person name="Pereira M.F."/>
            <person name="Perotto S."/>
            <person name="Peter M."/>
            <person name="Pfister S."/>
            <person name="Riley R."/>
            <person name="Sitrit Y."/>
            <person name="Stielow J.B."/>
            <person name="Szollosi G."/>
            <person name="Zifcakova L."/>
            <person name="Stursova M."/>
            <person name="Spatafora J.W."/>
            <person name="Tedersoo L."/>
            <person name="Vaario L.M."/>
            <person name="Yamada A."/>
            <person name="Yan M."/>
            <person name="Wang P."/>
            <person name="Xu J."/>
            <person name="Bruns T."/>
            <person name="Baldrian P."/>
            <person name="Vilgalys R."/>
            <person name="Dunand C."/>
            <person name="Henrissat B."/>
            <person name="Grigoriev I.V."/>
            <person name="Hibbett D."/>
            <person name="Nagy L.G."/>
            <person name="Martin F.M."/>
        </authorList>
    </citation>
    <scope>NUCLEOTIDE SEQUENCE</scope>
    <source>
        <strain evidence="1">P2</strain>
    </source>
</reference>
<proteinExistence type="predicted"/>
<organism evidence="1 2">
    <name type="scientific">Thelephora ganbajun</name>
    <name type="common">Ganba fungus</name>
    <dbReference type="NCBI Taxonomy" id="370292"/>
    <lineage>
        <taxon>Eukaryota</taxon>
        <taxon>Fungi</taxon>
        <taxon>Dikarya</taxon>
        <taxon>Basidiomycota</taxon>
        <taxon>Agaricomycotina</taxon>
        <taxon>Agaricomycetes</taxon>
        <taxon>Thelephorales</taxon>
        <taxon>Thelephoraceae</taxon>
        <taxon>Thelephora</taxon>
    </lineage>
</organism>
<reference evidence="1" key="1">
    <citation type="submission" date="2019-10" db="EMBL/GenBank/DDBJ databases">
        <authorList>
            <consortium name="DOE Joint Genome Institute"/>
            <person name="Kuo A."/>
            <person name="Miyauchi S."/>
            <person name="Kiss E."/>
            <person name="Drula E."/>
            <person name="Kohler A."/>
            <person name="Sanchez-Garcia M."/>
            <person name="Andreopoulos B."/>
            <person name="Barry K.W."/>
            <person name="Bonito G."/>
            <person name="Buee M."/>
            <person name="Carver A."/>
            <person name="Chen C."/>
            <person name="Cichocki N."/>
            <person name="Clum A."/>
            <person name="Culley D."/>
            <person name="Crous P.W."/>
            <person name="Fauchery L."/>
            <person name="Girlanda M."/>
            <person name="Hayes R."/>
            <person name="Keri Z."/>
            <person name="Labutti K."/>
            <person name="Lipzen A."/>
            <person name="Lombard V."/>
            <person name="Magnuson J."/>
            <person name="Maillard F."/>
            <person name="Morin E."/>
            <person name="Murat C."/>
            <person name="Nolan M."/>
            <person name="Ohm R."/>
            <person name="Pangilinan J."/>
            <person name="Pereira M."/>
            <person name="Perotto S."/>
            <person name="Peter M."/>
            <person name="Riley R."/>
            <person name="Sitrit Y."/>
            <person name="Stielow B."/>
            <person name="Szollosi G."/>
            <person name="Zifcakova L."/>
            <person name="Stursova M."/>
            <person name="Spatafora J.W."/>
            <person name="Tedersoo L."/>
            <person name="Vaario L.-M."/>
            <person name="Yamada A."/>
            <person name="Yan M."/>
            <person name="Wang P."/>
            <person name="Xu J."/>
            <person name="Bruns T."/>
            <person name="Baldrian P."/>
            <person name="Vilgalys R."/>
            <person name="Henrissat B."/>
            <person name="Grigoriev I.V."/>
            <person name="Hibbett D."/>
            <person name="Nagy L.G."/>
            <person name="Martin F.M."/>
        </authorList>
    </citation>
    <scope>NUCLEOTIDE SEQUENCE</scope>
    <source>
        <strain evidence="1">P2</strain>
    </source>
</reference>
<evidence type="ECO:0000313" key="1">
    <source>
        <dbReference type="EMBL" id="KAF9654096.1"/>
    </source>
</evidence>
<sequence length="157" mass="17164">MVNDGTSSVTESSPTGEMTGLDNEVEIRFFPAGSTLIHAGERNAGMFYVIEGFLDVILPVADLQRHGGSDTGIPSQKHVPTGQTSRQSTLNHESMQSKPQEEGRHLFTFKPGDIAGYPPRAASLYNTASYVDVKAKTDTQCVGYLPHPTLEWLLEKR</sequence>
<accession>A0ACB6ZWS2</accession>
<protein>
    <submittedName>
        <fullName evidence="1">Uncharacterized protein</fullName>
    </submittedName>
</protein>
<comment type="caution">
    <text evidence="1">The sequence shown here is derived from an EMBL/GenBank/DDBJ whole genome shotgun (WGS) entry which is preliminary data.</text>
</comment>